<dbReference type="InParanoid" id="A0A2R5GFH1"/>
<keyword evidence="3 7" id="KW-1133">Transmembrane helix</keyword>
<evidence type="ECO:0000256" key="3">
    <source>
        <dbReference type="ARBA" id="ARBA00022989"/>
    </source>
</evidence>
<dbReference type="GO" id="GO:0016020">
    <property type="term" value="C:membrane"/>
    <property type="evidence" value="ECO:0007669"/>
    <property type="project" value="GOC"/>
</dbReference>
<dbReference type="GO" id="GO:0008610">
    <property type="term" value="P:lipid biosynthetic process"/>
    <property type="evidence" value="ECO:0007669"/>
    <property type="project" value="InterPro"/>
</dbReference>
<dbReference type="PANTHER" id="PTHR21624:SF1">
    <property type="entry name" value="ALKYLGLYCEROL MONOOXYGENASE"/>
    <property type="match status" value="1"/>
</dbReference>
<dbReference type="OrthoDB" id="6354873at2759"/>
<evidence type="ECO:0000313" key="10">
    <source>
        <dbReference type="Proteomes" id="UP000241890"/>
    </source>
</evidence>
<evidence type="ECO:0000256" key="2">
    <source>
        <dbReference type="ARBA" id="ARBA00022692"/>
    </source>
</evidence>
<feature type="transmembrane region" description="Helical" evidence="7">
    <location>
        <begin position="105"/>
        <end position="124"/>
    </location>
</feature>
<name>A0A2R5GFH1_9STRA</name>
<keyword evidence="9" id="KW-0503">Monooxygenase</keyword>
<proteinExistence type="predicted"/>
<feature type="transmembrane region" description="Helical" evidence="7">
    <location>
        <begin position="33"/>
        <end position="54"/>
    </location>
</feature>
<comment type="subcellular location">
    <subcellularLocation>
        <location evidence="1">Endomembrane system</location>
        <topology evidence="1">Multi-pass membrane protein</topology>
    </subcellularLocation>
</comment>
<gene>
    <name evidence="9" type="ORF">FCC1311_101321</name>
</gene>
<keyword evidence="4" id="KW-0560">Oxidoreductase</keyword>
<feature type="transmembrane region" description="Helical" evidence="7">
    <location>
        <begin position="191"/>
        <end position="208"/>
    </location>
</feature>
<evidence type="ECO:0000256" key="4">
    <source>
        <dbReference type="ARBA" id="ARBA00023002"/>
    </source>
</evidence>
<dbReference type="GO" id="GO:0005506">
    <property type="term" value="F:iron ion binding"/>
    <property type="evidence" value="ECO:0007669"/>
    <property type="project" value="InterPro"/>
</dbReference>
<feature type="transmembrane region" description="Helical" evidence="7">
    <location>
        <begin position="66"/>
        <end position="93"/>
    </location>
</feature>
<evidence type="ECO:0000313" key="9">
    <source>
        <dbReference type="EMBL" id="GBG26594.1"/>
    </source>
</evidence>
<dbReference type="InterPro" id="IPR051689">
    <property type="entry name" value="Sterol_desaturase/TMEM195"/>
</dbReference>
<evidence type="ECO:0000256" key="6">
    <source>
        <dbReference type="ARBA" id="ARBA00023136"/>
    </source>
</evidence>
<keyword evidence="2 7" id="KW-0812">Transmembrane</keyword>
<dbReference type="PANTHER" id="PTHR21624">
    <property type="entry name" value="STEROL DESATURASE-RELATED PROTEIN"/>
    <property type="match status" value="1"/>
</dbReference>
<feature type="domain" description="Fatty acid hydroxylase" evidence="8">
    <location>
        <begin position="110"/>
        <end position="239"/>
    </location>
</feature>
<accession>A0A2R5GFH1</accession>
<organism evidence="9 10">
    <name type="scientific">Hondaea fermentalgiana</name>
    <dbReference type="NCBI Taxonomy" id="2315210"/>
    <lineage>
        <taxon>Eukaryota</taxon>
        <taxon>Sar</taxon>
        <taxon>Stramenopiles</taxon>
        <taxon>Bigyra</taxon>
        <taxon>Labyrinthulomycetes</taxon>
        <taxon>Thraustochytrida</taxon>
        <taxon>Thraustochytriidae</taxon>
        <taxon>Hondaea</taxon>
    </lineage>
</organism>
<keyword evidence="5" id="KW-0443">Lipid metabolism</keyword>
<evidence type="ECO:0000256" key="7">
    <source>
        <dbReference type="SAM" id="Phobius"/>
    </source>
</evidence>
<feature type="transmembrane region" description="Helical" evidence="7">
    <location>
        <begin position="161"/>
        <end position="179"/>
    </location>
</feature>
<dbReference type="EMBL" id="BEYU01000022">
    <property type="protein sequence ID" value="GBG26594.1"/>
    <property type="molecule type" value="Genomic_DNA"/>
</dbReference>
<dbReference type="Pfam" id="PF04116">
    <property type="entry name" value="FA_hydroxylase"/>
    <property type="match status" value="1"/>
</dbReference>
<evidence type="ECO:0000256" key="5">
    <source>
        <dbReference type="ARBA" id="ARBA00023098"/>
    </source>
</evidence>
<dbReference type="GO" id="GO:0006643">
    <property type="term" value="P:membrane lipid metabolic process"/>
    <property type="evidence" value="ECO:0007669"/>
    <property type="project" value="TreeGrafter"/>
</dbReference>
<dbReference type="GO" id="GO:0050479">
    <property type="term" value="F:glyceryl-ether monooxygenase activity"/>
    <property type="evidence" value="ECO:0007669"/>
    <property type="project" value="TreeGrafter"/>
</dbReference>
<reference evidence="9 10" key="1">
    <citation type="submission" date="2017-12" db="EMBL/GenBank/DDBJ databases">
        <title>Sequencing, de novo assembly and annotation of complete genome of a new Thraustochytrid species, strain FCC1311.</title>
        <authorList>
            <person name="Sedici K."/>
            <person name="Godart F."/>
            <person name="Aiese Cigliano R."/>
            <person name="Sanseverino W."/>
            <person name="Barakat M."/>
            <person name="Ortet P."/>
            <person name="Marechal E."/>
            <person name="Cagnac O."/>
            <person name="Amato A."/>
        </authorList>
    </citation>
    <scope>NUCLEOTIDE SEQUENCE [LARGE SCALE GENOMIC DNA]</scope>
</reference>
<keyword evidence="6 7" id="KW-0472">Membrane</keyword>
<dbReference type="Proteomes" id="UP000241890">
    <property type="component" value="Unassembled WGS sequence"/>
</dbReference>
<dbReference type="AlphaFoldDB" id="A0A2R5GFH1"/>
<sequence>MLVEAAKAMRIMFYGVGPQEMAEHAEAEHVPAYLLHAIPLFVLMMAAEFLVGLAQGKVVYRVNDTIASVLLGSLQTLVGSWFTFVNVAAYAFIYEHLHIVEVDPASWTLWVAAVLGVELGYYWLHRTAHEYHVLWIGHSVHHSGEDYNLGTALRQGVLQSAYGFIFMLPVALYVPPLIFAHHKALNTLFQFWIHTTVVGSLGPIEYIFNTPSHHRMHHRPPGNCNYGGVLIVYDRLFGTFVPEDEQKDTYGLAKQYTTFDPVWANVEHGRRMLANIGRNKVHDWRFYLSLLTKRRVKHKMVVRPLEILKPIPTPKRSLWGPARPNTRTRLDGDTSTRSFTFKLYVAYLLVGAMLLTVVTLSLESEFDWLEIMCAQLLGFANFCILGRLLDGLTPLTTNLNTGRVLVLLCITSWLRTMSLRDHRFDKILEYAQYFAALDALFWFITVRLTAREASFEKDVVVVAAGSASKSDVKSKSI</sequence>
<feature type="transmembrane region" description="Helical" evidence="7">
    <location>
        <begin position="344"/>
        <end position="362"/>
    </location>
</feature>
<evidence type="ECO:0000256" key="1">
    <source>
        <dbReference type="ARBA" id="ARBA00004127"/>
    </source>
</evidence>
<dbReference type="InterPro" id="IPR006694">
    <property type="entry name" value="Fatty_acid_hydroxylase"/>
</dbReference>
<comment type="caution">
    <text evidence="9">The sequence shown here is derived from an EMBL/GenBank/DDBJ whole genome shotgun (WGS) entry which is preliminary data.</text>
</comment>
<evidence type="ECO:0000259" key="8">
    <source>
        <dbReference type="Pfam" id="PF04116"/>
    </source>
</evidence>
<protein>
    <submittedName>
        <fullName evidence="9">Alkylglycerol monooxygenase</fullName>
    </submittedName>
</protein>
<keyword evidence="10" id="KW-1185">Reference proteome</keyword>
<dbReference type="GO" id="GO:0005783">
    <property type="term" value="C:endoplasmic reticulum"/>
    <property type="evidence" value="ECO:0007669"/>
    <property type="project" value="TreeGrafter"/>
</dbReference>